<dbReference type="InterPro" id="IPR005122">
    <property type="entry name" value="Uracil-DNA_glycosylase-like"/>
</dbReference>
<keyword evidence="14" id="KW-1185">Reference proteome</keyword>
<evidence type="ECO:0000256" key="6">
    <source>
        <dbReference type="ARBA" id="ARBA00022723"/>
    </source>
</evidence>
<dbReference type="GO" id="GO:0046872">
    <property type="term" value="F:metal ion binding"/>
    <property type="evidence" value="ECO:0007669"/>
    <property type="project" value="UniProtKB-KW"/>
</dbReference>
<evidence type="ECO:0000256" key="3">
    <source>
        <dbReference type="ARBA" id="ARBA00012030"/>
    </source>
</evidence>
<feature type="domain" description="Uracil-DNA glycosylase-like" evidence="12">
    <location>
        <begin position="87"/>
        <end position="238"/>
    </location>
</feature>
<evidence type="ECO:0000256" key="10">
    <source>
        <dbReference type="ARBA" id="ARBA00023014"/>
    </source>
</evidence>
<dbReference type="PANTHER" id="PTHR33693">
    <property type="entry name" value="TYPE-5 URACIL-DNA GLYCOSYLASE"/>
    <property type="match status" value="1"/>
</dbReference>
<dbReference type="PANTHER" id="PTHR33693:SF1">
    <property type="entry name" value="TYPE-4 URACIL-DNA GLYCOSYLASE"/>
    <property type="match status" value="1"/>
</dbReference>
<evidence type="ECO:0000256" key="9">
    <source>
        <dbReference type="ARBA" id="ARBA00023004"/>
    </source>
</evidence>
<gene>
    <name evidence="13" type="ORF">FHP08_06175</name>
</gene>
<dbReference type="GO" id="GO:0004844">
    <property type="term" value="F:uracil DNA N-glycosylase activity"/>
    <property type="evidence" value="ECO:0007669"/>
    <property type="project" value="UniProtKB-EC"/>
</dbReference>
<evidence type="ECO:0000256" key="11">
    <source>
        <dbReference type="ARBA" id="ARBA00023204"/>
    </source>
</evidence>
<dbReference type="AlphaFoldDB" id="A0A5C8P1H2"/>
<accession>A0A5C8P1H2</accession>
<keyword evidence="6" id="KW-0479">Metal-binding</keyword>
<dbReference type="InterPro" id="IPR051536">
    <property type="entry name" value="UDG_Type-4/5"/>
</dbReference>
<evidence type="ECO:0000256" key="1">
    <source>
        <dbReference type="ARBA" id="ARBA00001400"/>
    </source>
</evidence>
<dbReference type="Gene3D" id="3.40.470.10">
    <property type="entry name" value="Uracil-DNA glycosylase-like domain"/>
    <property type="match status" value="1"/>
</dbReference>
<keyword evidence="10" id="KW-0411">Iron-sulfur</keyword>
<dbReference type="EC" id="3.2.2.27" evidence="3"/>
<dbReference type="Pfam" id="PF03167">
    <property type="entry name" value="UDG"/>
    <property type="match status" value="1"/>
</dbReference>
<evidence type="ECO:0000256" key="5">
    <source>
        <dbReference type="ARBA" id="ARBA00022485"/>
    </source>
</evidence>
<dbReference type="EMBL" id="VDUY01000002">
    <property type="protein sequence ID" value="TXL67194.1"/>
    <property type="molecule type" value="Genomic_DNA"/>
</dbReference>
<keyword evidence="11" id="KW-0234">DNA repair</keyword>
<comment type="similarity">
    <text evidence="2">Belongs to the uracil-DNA glycosylase (UDG) superfamily. Type 4 (UDGa) family.</text>
</comment>
<dbReference type="SMART" id="SM00987">
    <property type="entry name" value="UreE_C"/>
    <property type="match status" value="1"/>
</dbReference>
<keyword evidence="8" id="KW-0378">Hydrolase</keyword>
<keyword evidence="9" id="KW-0408">Iron</keyword>
<evidence type="ECO:0000256" key="2">
    <source>
        <dbReference type="ARBA" id="ARBA00006521"/>
    </source>
</evidence>
<evidence type="ECO:0000256" key="7">
    <source>
        <dbReference type="ARBA" id="ARBA00022763"/>
    </source>
</evidence>
<dbReference type="SMART" id="SM00986">
    <property type="entry name" value="UDG"/>
    <property type="match status" value="1"/>
</dbReference>
<dbReference type="GO" id="GO:0006281">
    <property type="term" value="P:DNA repair"/>
    <property type="evidence" value="ECO:0007669"/>
    <property type="project" value="UniProtKB-KW"/>
</dbReference>
<evidence type="ECO:0000256" key="8">
    <source>
        <dbReference type="ARBA" id="ARBA00022801"/>
    </source>
</evidence>
<protein>
    <recommendedName>
        <fullName evidence="4">Type-4 uracil-DNA glycosylase</fullName>
        <ecNumber evidence="3">3.2.2.27</ecNumber>
    </recommendedName>
</protein>
<keyword evidence="5" id="KW-0004">4Fe-4S</keyword>
<keyword evidence="7" id="KW-0227">DNA damage</keyword>
<organism evidence="13 14">
    <name type="scientific">Zeimonas arvi</name>
    <dbReference type="NCBI Taxonomy" id="2498847"/>
    <lineage>
        <taxon>Bacteria</taxon>
        <taxon>Pseudomonadati</taxon>
        <taxon>Pseudomonadota</taxon>
        <taxon>Betaproteobacteria</taxon>
        <taxon>Burkholderiales</taxon>
        <taxon>Burkholderiaceae</taxon>
        <taxon>Zeimonas</taxon>
    </lineage>
</organism>
<dbReference type="GO" id="GO:0051539">
    <property type="term" value="F:4 iron, 4 sulfur cluster binding"/>
    <property type="evidence" value="ECO:0007669"/>
    <property type="project" value="UniProtKB-KW"/>
</dbReference>
<evidence type="ECO:0000259" key="12">
    <source>
        <dbReference type="SMART" id="SM00986"/>
    </source>
</evidence>
<dbReference type="NCBIfam" id="TIGR00758">
    <property type="entry name" value="UDG_fam4"/>
    <property type="match status" value="1"/>
</dbReference>
<dbReference type="OrthoDB" id="5290748at2"/>
<dbReference type="CDD" id="cd10030">
    <property type="entry name" value="UDG-F4_TTUDGA_SPO1dp_like"/>
    <property type="match status" value="1"/>
</dbReference>
<dbReference type="InterPro" id="IPR036895">
    <property type="entry name" value="Uracil-DNA_glycosylase-like_sf"/>
</dbReference>
<evidence type="ECO:0000256" key="4">
    <source>
        <dbReference type="ARBA" id="ARBA00019403"/>
    </source>
</evidence>
<comment type="catalytic activity">
    <reaction evidence="1">
        <text>Hydrolyzes single-stranded DNA or mismatched double-stranded DNA and polynucleotides, releasing free uracil.</text>
        <dbReference type="EC" id="3.2.2.27"/>
    </reaction>
</comment>
<evidence type="ECO:0000313" key="13">
    <source>
        <dbReference type="EMBL" id="TXL67194.1"/>
    </source>
</evidence>
<dbReference type="Proteomes" id="UP000321548">
    <property type="component" value="Unassembled WGS sequence"/>
</dbReference>
<dbReference type="SUPFAM" id="SSF52141">
    <property type="entry name" value="Uracil-DNA glycosylase-like"/>
    <property type="match status" value="1"/>
</dbReference>
<sequence length="249" mass="26470">MSESRRRAWEALDIGPAWRLREQPGGVVAPGREGDEPVGAVEVARALEGGGPQGAGPSASLDWAGLREAVAGCRLCALCETRRNAVFGVGDERAAWMVVGEAPGAEEDKVGEPFVGRAGHLLDAMLAAAGRSRREGVFIANVLKCRPPENRNPLPEEAVKCAPYLLRQIELVAPELILVVGKIAAQALLDTEASIASLRGRVHRLHAGGSDIPVVVTYHPAYLLRTPLDKAKAWADLRLACSLSASARR</sequence>
<evidence type="ECO:0000313" key="14">
    <source>
        <dbReference type="Proteomes" id="UP000321548"/>
    </source>
</evidence>
<comment type="caution">
    <text evidence="13">The sequence shown here is derived from an EMBL/GenBank/DDBJ whole genome shotgun (WGS) entry which is preliminary data.</text>
</comment>
<name>A0A5C8P1H2_9BURK</name>
<dbReference type="RefSeq" id="WP_147703443.1">
    <property type="nucleotide sequence ID" value="NZ_VDUY01000002.1"/>
</dbReference>
<proteinExistence type="inferred from homology"/>
<dbReference type="InterPro" id="IPR005273">
    <property type="entry name" value="Ura-DNA_glyco_family4"/>
</dbReference>
<reference evidence="13 14" key="1">
    <citation type="submission" date="2019-06" db="EMBL/GenBank/DDBJ databases">
        <title>Quisquiliibacterium sp. nov., isolated from a maize field.</title>
        <authorList>
            <person name="Lin S.-Y."/>
            <person name="Tsai C.-F."/>
            <person name="Young C.-C."/>
        </authorList>
    </citation>
    <scope>NUCLEOTIDE SEQUENCE [LARGE SCALE GENOMIC DNA]</scope>
    <source>
        <strain evidence="13 14">CC-CFT501</strain>
    </source>
</reference>